<dbReference type="InterPro" id="IPR006944">
    <property type="entry name" value="Phage/GTA_portal"/>
</dbReference>
<reference evidence="1 2" key="1">
    <citation type="submission" date="2019-05" db="EMBL/GenBank/DDBJ databases">
        <title>Pseudorhodobacter turbinis sp. nov., isolated from the gut of the Korean turban shell.</title>
        <authorList>
            <person name="Jeong Y.-S."/>
            <person name="Kang W.-R."/>
            <person name="Bae J.-W."/>
        </authorList>
    </citation>
    <scope>NUCLEOTIDE SEQUENCE [LARGE SCALE GENOMIC DNA]</scope>
    <source>
        <strain evidence="1 2">S12M18</strain>
        <plasmid evidence="1 2">unnamed1</plasmid>
    </source>
</reference>
<dbReference type="EMBL" id="CP039965">
    <property type="protein sequence ID" value="QCO56957.1"/>
    <property type="molecule type" value="Genomic_DNA"/>
</dbReference>
<gene>
    <name evidence="1" type="ORF">EOK75_14250</name>
</gene>
<sequence length="357" mass="37556">MFGLFKKKPIETRSSGAGYTAQIMAARESYISGASGIGELTAAAQGCISLWEGAFALADVSGTTLLNRATLALAARSVALRGEAVFLIRGDRLLSCADWDLSTRDGIPRAYRVSIAEAGGNRSETVLAQEVLHFKAASDPVAPWTGQAPLKRAQISAQLLQEVETALRDVFRDAPLGSQIVPLPDSSADDMAEMRHAFKGRRGSTLVIEGVAQATAAGMNPQLGQRAQDLSPDLSKAMTIQTLDAARDAISVAFGVLPGLHNRATTGPMVREAQRHLAGWTLQPLAMLWAEEASAKLGVDVMIDTLRPLQAYDVGGRARALSTIVKALAEAKAAGIAPGDLNQALTLVNFGEGDNAA</sequence>
<dbReference type="OrthoDB" id="7605001at2"/>
<organism evidence="1 2">
    <name type="scientific">Pseudorhodobacter turbinis</name>
    <dbReference type="NCBI Taxonomy" id="2500533"/>
    <lineage>
        <taxon>Bacteria</taxon>
        <taxon>Pseudomonadati</taxon>
        <taxon>Pseudomonadota</taxon>
        <taxon>Alphaproteobacteria</taxon>
        <taxon>Rhodobacterales</taxon>
        <taxon>Paracoccaceae</taxon>
        <taxon>Pseudorhodobacter</taxon>
    </lineage>
</organism>
<dbReference type="Pfam" id="PF04860">
    <property type="entry name" value="Phage_portal"/>
    <property type="match status" value="1"/>
</dbReference>
<keyword evidence="1" id="KW-0614">Plasmid</keyword>
<geneLocation type="plasmid" evidence="1 2">
    <name>unnamed1</name>
</geneLocation>
<evidence type="ECO:0000313" key="2">
    <source>
        <dbReference type="Proteomes" id="UP000298631"/>
    </source>
</evidence>
<keyword evidence="2" id="KW-1185">Reference proteome</keyword>
<dbReference type="Proteomes" id="UP000298631">
    <property type="component" value="Plasmid unnamed1"/>
</dbReference>
<proteinExistence type="predicted"/>
<accession>A0A4P8EJ07</accession>
<dbReference type="KEGG" id="pseb:EOK75_14250"/>
<dbReference type="RefSeq" id="WP_137194767.1">
    <property type="nucleotide sequence ID" value="NZ_CP039965.1"/>
</dbReference>
<name>A0A4P8EJ07_9RHOB</name>
<dbReference type="AlphaFoldDB" id="A0A4P8EJ07"/>
<evidence type="ECO:0000313" key="1">
    <source>
        <dbReference type="EMBL" id="QCO56957.1"/>
    </source>
</evidence>
<protein>
    <submittedName>
        <fullName evidence="1">Phage portal protein</fullName>
    </submittedName>
</protein>